<dbReference type="RefSeq" id="WP_319943299.1">
    <property type="nucleotide sequence ID" value="NZ_WEGI01000009.1"/>
</dbReference>
<dbReference type="Pfam" id="PF10824">
    <property type="entry name" value="T7SS_ESX_EspC"/>
    <property type="match status" value="1"/>
</dbReference>
<dbReference type="Proteomes" id="UP000431401">
    <property type="component" value="Unassembled WGS sequence"/>
</dbReference>
<evidence type="ECO:0000313" key="1">
    <source>
        <dbReference type="EMBL" id="MQY28657.1"/>
    </source>
</evidence>
<dbReference type="Gene3D" id="1.10.287.1060">
    <property type="entry name" value="ESAT-6-like"/>
    <property type="match status" value="1"/>
</dbReference>
<dbReference type="InterPro" id="IPR022536">
    <property type="entry name" value="EspC"/>
</dbReference>
<reference evidence="1 2" key="1">
    <citation type="submission" date="2019-10" db="EMBL/GenBank/DDBJ databases">
        <title>Nocardia macrotermitis sp. nov. and Nocardia aurantia sp. nov., isolated from the gut of fungus growing-termite Macrotermes natalensis.</title>
        <authorList>
            <person name="Benndorf R."/>
            <person name="Schwitalla J."/>
            <person name="Martin K."/>
            <person name="De Beer W."/>
            <person name="Kaster A.-K."/>
            <person name="Vollmers J."/>
            <person name="Poulsen M."/>
            <person name="Beemelmanns C."/>
        </authorList>
    </citation>
    <scope>NUCLEOTIDE SEQUENCE [LARGE SCALE GENOMIC DNA]</scope>
    <source>
        <strain evidence="1 2">RB56</strain>
    </source>
</reference>
<proteinExistence type="predicted"/>
<keyword evidence="2" id="KW-1185">Reference proteome</keyword>
<sequence length="142" mass="14929">MRSQEPGSLRNDVAALTRAVGDGELWVDGMLVADGTMERCAHRYDELADQIEAQIHTVRTAVSLPGFGGFGSGAALRHGFEEKAVQAADRLQDYADAARRLAQTLRAGAAAYADHDTAMATALGRLGAATDFTSDEAGIAHA</sequence>
<dbReference type="EMBL" id="WEGI01000009">
    <property type="protein sequence ID" value="MQY28657.1"/>
    <property type="molecule type" value="Genomic_DNA"/>
</dbReference>
<protein>
    <recommendedName>
        <fullName evidence="3">ESX-1 secretion-associated protein</fullName>
    </recommendedName>
</protein>
<dbReference type="GO" id="GO:0009306">
    <property type="term" value="P:protein secretion"/>
    <property type="evidence" value="ECO:0007669"/>
    <property type="project" value="InterPro"/>
</dbReference>
<evidence type="ECO:0008006" key="3">
    <source>
        <dbReference type="Google" id="ProtNLM"/>
    </source>
</evidence>
<dbReference type="AlphaFoldDB" id="A0A7K0DT00"/>
<evidence type="ECO:0000313" key="2">
    <source>
        <dbReference type="Proteomes" id="UP000431401"/>
    </source>
</evidence>
<name>A0A7K0DT00_9NOCA</name>
<accession>A0A7K0DT00</accession>
<comment type="caution">
    <text evidence="1">The sequence shown here is derived from an EMBL/GenBank/DDBJ whole genome shotgun (WGS) entry which is preliminary data.</text>
</comment>
<organism evidence="1 2">
    <name type="scientific">Nocardia aurantia</name>
    <dbReference type="NCBI Taxonomy" id="2585199"/>
    <lineage>
        <taxon>Bacteria</taxon>
        <taxon>Bacillati</taxon>
        <taxon>Actinomycetota</taxon>
        <taxon>Actinomycetes</taxon>
        <taxon>Mycobacteriales</taxon>
        <taxon>Nocardiaceae</taxon>
        <taxon>Nocardia</taxon>
    </lineage>
</organism>
<gene>
    <name evidence="1" type="ORF">NRB56_42410</name>
</gene>